<name>A0ABU5DFR9_9BURK</name>
<comment type="caution">
    <text evidence="1">The sequence shown here is derived from an EMBL/GenBank/DDBJ whole genome shotgun (WGS) entry which is preliminary data.</text>
</comment>
<proteinExistence type="predicted"/>
<evidence type="ECO:0000313" key="2">
    <source>
        <dbReference type="Proteomes" id="UP001285263"/>
    </source>
</evidence>
<dbReference type="EMBL" id="JAXCLA010000002">
    <property type="protein sequence ID" value="MDY0743997.1"/>
    <property type="molecule type" value="Genomic_DNA"/>
</dbReference>
<evidence type="ECO:0008006" key="3">
    <source>
        <dbReference type="Google" id="ProtNLM"/>
    </source>
</evidence>
<protein>
    <recommendedName>
        <fullName evidence="3">Transposase DDE domain-containing protein</fullName>
    </recommendedName>
</protein>
<dbReference type="RefSeq" id="WP_320421907.1">
    <property type="nucleotide sequence ID" value="NZ_JAXCLA010000002.1"/>
</dbReference>
<keyword evidence="2" id="KW-1185">Reference proteome</keyword>
<sequence>MALIPTRKNVYAWGLNNRSVQVRTTVVAAWRGFWKCWRGGHRRSLIETTMRCLEQLGELLIESCFECRVLELHVRLALLNLFARLGTPVTVPVV</sequence>
<dbReference type="Proteomes" id="UP001285263">
    <property type="component" value="Unassembled WGS sequence"/>
</dbReference>
<organism evidence="1 2">
    <name type="scientific">Roseateles agri</name>
    <dbReference type="NCBI Taxonomy" id="3098619"/>
    <lineage>
        <taxon>Bacteria</taxon>
        <taxon>Pseudomonadati</taxon>
        <taxon>Pseudomonadota</taxon>
        <taxon>Betaproteobacteria</taxon>
        <taxon>Burkholderiales</taxon>
        <taxon>Sphaerotilaceae</taxon>
        <taxon>Roseateles</taxon>
    </lineage>
</organism>
<evidence type="ECO:0000313" key="1">
    <source>
        <dbReference type="EMBL" id="MDY0743997.1"/>
    </source>
</evidence>
<gene>
    <name evidence="1" type="ORF">SNE35_05755</name>
</gene>
<accession>A0ABU5DFR9</accession>
<reference evidence="1 2" key="1">
    <citation type="submission" date="2023-11" db="EMBL/GenBank/DDBJ databases">
        <title>Paucibacter sp. nov., isolated from fresh soil in Korea.</title>
        <authorList>
            <person name="Le N.T.T."/>
        </authorList>
    </citation>
    <scope>NUCLEOTIDE SEQUENCE [LARGE SCALE GENOMIC DNA]</scope>
    <source>
        <strain evidence="1 2">R3-3</strain>
    </source>
</reference>